<dbReference type="InterPro" id="IPR004360">
    <property type="entry name" value="Glyas_Fos-R_dOase_dom"/>
</dbReference>
<dbReference type="CDD" id="cd06587">
    <property type="entry name" value="VOC"/>
    <property type="match status" value="1"/>
</dbReference>
<gene>
    <name evidence="2" type="ORF">EDD63_10560</name>
</gene>
<dbReference type="EMBL" id="SODD01000005">
    <property type="protein sequence ID" value="TDW25327.1"/>
    <property type="molecule type" value="Genomic_DNA"/>
</dbReference>
<keyword evidence="2" id="KW-0456">Lyase</keyword>
<evidence type="ECO:0000259" key="1">
    <source>
        <dbReference type="PROSITE" id="PS51819"/>
    </source>
</evidence>
<feature type="domain" description="VOC" evidence="1">
    <location>
        <begin position="2"/>
        <end position="118"/>
    </location>
</feature>
<dbReference type="InterPro" id="IPR029068">
    <property type="entry name" value="Glyas_Bleomycin-R_OHBP_Dase"/>
</dbReference>
<dbReference type="Gene3D" id="3.10.180.10">
    <property type="entry name" value="2,3-Dihydroxybiphenyl 1,2-Dioxygenase, domain 1"/>
    <property type="match status" value="1"/>
</dbReference>
<dbReference type="PROSITE" id="PS51819">
    <property type="entry name" value="VOC"/>
    <property type="match status" value="1"/>
</dbReference>
<dbReference type="RefSeq" id="WP_166667523.1">
    <property type="nucleotide sequence ID" value="NZ_SODD01000005.1"/>
</dbReference>
<dbReference type="SUPFAM" id="SSF54593">
    <property type="entry name" value="Glyoxalase/Bleomycin resistance protein/Dihydroxybiphenyl dioxygenase"/>
    <property type="match status" value="1"/>
</dbReference>
<dbReference type="Proteomes" id="UP000294743">
    <property type="component" value="Unassembled WGS sequence"/>
</dbReference>
<dbReference type="GO" id="GO:0016829">
    <property type="term" value="F:lyase activity"/>
    <property type="evidence" value="ECO:0007669"/>
    <property type="project" value="UniProtKB-KW"/>
</dbReference>
<protein>
    <submittedName>
        <fullName evidence="2">Lactoylglutathione lyase</fullName>
    </submittedName>
</protein>
<evidence type="ECO:0000313" key="3">
    <source>
        <dbReference type="Proteomes" id="UP000294743"/>
    </source>
</evidence>
<reference evidence="2 3" key="1">
    <citation type="submission" date="2019-03" db="EMBL/GenBank/DDBJ databases">
        <title>Genomic Encyclopedia of Type Strains, Phase IV (KMG-IV): sequencing the most valuable type-strain genomes for metagenomic binning, comparative biology and taxonomic classification.</title>
        <authorList>
            <person name="Goeker M."/>
        </authorList>
    </citation>
    <scope>NUCLEOTIDE SEQUENCE [LARGE SCALE GENOMIC DNA]</scope>
    <source>
        <strain evidence="2 3">DSM 28867</strain>
    </source>
</reference>
<organism evidence="2 3">
    <name type="scientific">Breznakia blatticola</name>
    <dbReference type="NCBI Taxonomy" id="1754012"/>
    <lineage>
        <taxon>Bacteria</taxon>
        <taxon>Bacillati</taxon>
        <taxon>Bacillota</taxon>
        <taxon>Erysipelotrichia</taxon>
        <taxon>Erysipelotrichales</taxon>
        <taxon>Erysipelotrichaceae</taxon>
        <taxon>Breznakia</taxon>
    </lineage>
</organism>
<evidence type="ECO:0000313" key="2">
    <source>
        <dbReference type="EMBL" id="TDW25327.1"/>
    </source>
</evidence>
<sequence>MKLKHITFLVPDIEESITFYTKLVGLSVQFTISSPIGEIVFLANQKGETMIELIQFKNGSVFTGEGMVIAFAYEGSLSTLHQKAMELGYQPDPIHGKGPMPTNFRITVPAGIVVEFCN</sequence>
<comment type="caution">
    <text evidence="2">The sequence shown here is derived from an EMBL/GenBank/DDBJ whole genome shotgun (WGS) entry which is preliminary data.</text>
</comment>
<proteinExistence type="predicted"/>
<dbReference type="Pfam" id="PF00903">
    <property type="entry name" value="Glyoxalase"/>
    <property type="match status" value="1"/>
</dbReference>
<keyword evidence="3" id="KW-1185">Reference proteome</keyword>
<dbReference type="AlphaFoldDB" id="A0A4R8A3Z5"/>
<dbReference type="InterPro" id="IPR037523">
    <property type="entry name" value="VOC_core"/>
</dbReference>
<name>A0A4R8A3Z5_9FIRM</name>
<accession>A0A4R8A3Z5</accession>